<dbReference type="Pfam" id="PF01510">
    <property type="entry name" value="Amidase_2"/>
    <property type="match status" value="1"/>
</dbReference>
<dbReference type="EC" id="3.5.1.28" evidence="2"/>
<dbReference type="Gene3D" id="2.30.30.40">
    <property type="entry name" value="SH3 Domains"/>
    <property type="match status" value="1"/>
</dbReference>
<keyword evidence="3" id="KW-0378">Hydrolase</keyword>
<dbReference type="EMBL" id="LR812090">
    <property type="protein sequence ID" value="CAB9495108.1"/>
    <property type="molecule type" value="Genomic_DNA"/>
</dbReference>
<evidence type="ECO:0000313" key="6">
    <source>
        <dbReference type="EMBL" id="CAB9495108.1"/>
    </source>
</evidence>
<name>A0A6T9Y5R9_ALTMA</name>
<dbReference type="SMART" id="SM00287">
    <property type="entry name" value="SH3b"/>
    <property type="match status" value="1"/>
</dbReference>
<proteinExistence type="predicted"/>
<dbReference type="Gene3D" id="3.40.80.10">
    <property type="entry name" value="Peptidoglycan recognition protein-like"/>
    <property type="match status" value="1"/>
</dbReference>
<dbReference type="GO" id="GO:0071555">
    <property type="term" value="P:cell wall organization"/>
    <property type="evidence" value="ECO:0007669"/>
    <property type="project" value="UniProtKB-KW"/>
</dbReference>
<dbReference type="SUPFAM" id="SSF55846">
    <property type="entry name" value="N-acetylmuramoyl-L-alanine amidase-like"/>
    <property type="match status" value="1"/>
</dbReference>
<dbReference type="Pfam" id="PF08239">
    <property type="entry name" value="SH3_3"/>
    <property type="match status" value="1"/>
</dbReference>
<gene>
    <name evidence="6" type="ORF">ALFOR1_40501</name>
</gene>
<evidence type="ECO:0000313" key="7">
    <source>
        <dbReference type="Proteomes" id="UP000509458"/>
    </source>
</evidence>
<evidence type="ECO:0000256" key="3">
    <source>
        <dbReference type="ARBA" id="ARBA00022801"/>
    </source>
</evidence>
<evidence type="ECO:0000256" key="4">
    <source>
        <dbReference type="ARBA" id="ARBA00023316"/>
    </source>
</evidence>
<evidence type="ECO:0000256" key="2">
    <source>
        <dbReference type="ARBA" id="ARBA00011901"/>
    </source>
</evidence>
<organism evidence="6 7">
    <name type="scientific">Alteromonas macleodii</name>
    <name type="common">Pseudoalteromonas macleodii</name>
    <dbReference type="NCBI Taxonomy" id="28108"/>
    <lineage>
        <taxon>Bacteria</taxon>
        <taxon>Pseudomonadati</taxon>
        <taxon>Pseudomonadota</taxon>
        <taxon>Gammaproteobacteria</taxon>
        <taxon>Alteromonadales</taxon>
        <taxon>Alteromonadaceae</taxon>
        <taxon>Alteromonas/Salinimonas group</taxon>
        <taxon>Alteromonas</taxon>
    </lineage>
</organism>
<feature type="domain" description="SH3b" evidence="5">
    <location>
        <begin position="242"/>
        <end position="304"/>
    </location>
</feature>
<keyword evidence="4" id="KW-0961">Cell wall biogenesis/degradation</keyword>
<accession>A0A6T9Y5R9</accession>
<dbReference type="Proteomes" id="UP000509458">
    <property type="component" value="Chromosome"/>
</dbReference>
<dbReference type="GO" id="GO:0009253">
    <property type="term" value="P:peptidoglycan catabolic process"/>
    <property type="evidence" value="ECO:0007669"/>
    <property type="project" value="InterPro"/>
</dbReference>
<reference evidence="6 7" key="1">
    <citation type="submission" date="2020-06" db="EMBL/GenBank/DDBJ databases">
        <authorList>
            <person name="Duchaud E."/>
        </authorList>
    </citation>
    <scope>NUCLEOTIDE SEQUENCE [LARGE SCALE GENOMIC DNA]</scope>
    <source>
        <strain evidence="6">Alteromonas fortis</strain>
    </source>
</reference>
<dbReference type="PROSITE" id="PS51781">
    <property type="entry name" value="SH3B"/>
    <property type="match status" value="1"/>
</dbReference>
<dbReference type="PANTHER" id="PTHR30417">
    <property type="entry name" value="N-ACETYLMURAMOYL-L-ALANINE AMIDASE AMID"/>
    <property type="match status" value="1"/>
</dbReference>
<dbReference type="SMART" id="SM00644">
    <property type="entry name" value="Ami_2"/>
    <property type="match status" value="1"/>
</dbReference>
<dbReference type="RefSeq" id="WP_179984374.1">
    <property type="nucleotide sequence ID" value="NZ_LR812090.1"/>
</dbReference>
<comment type="catalytic activity">
    <reaction evidence="1">
        <text>Hydrolyzes the link between N-acetylmuramoyl residues and L-amino acid residues in certain cell-wall glycopeptides.</text>
        <dbReference type="EC" id="3.5.1.28"/>
    </reaction>
</comment>
<dbReference type="AlphaFoldDB" id="A0A6T9Y5R9"/>
<evidence type="ECO:0000259" key="5">
    <source>
        <dbReference type="PROSITE" id="PS51781"/>
    </source>
</evidence>
<dbReference type="InterPro" id="IPR051206">
    <property type="entry name" value="NAMLAA_amidase_2"/>
</dbReference>
<dbReference type="PANTHER" id="PTHR30417:SF1">
    <property type="entry name" value="N-ACETYLMURAMOYL-L-ALANINE AMIDASE AMID"/>
    <property type="match status" value="1"/>
</dbReference>
<protein>
    <recommendedName>
        <fullName evidence="2">N-acetylmuramoyl-L-alanine amidase</fullName>
        <ecNumber evidence="2">3.5.1.28</ecNumber>
    </recommendedName>
</protein>
<dbReference type="GO" id="GO:0008745">
    <property type="term" value="F:N-acetylmuramoyl-L-alanine amidase activity"/>
    <property type="evidence" value="ECO:0007669"/>
    <property type="project" value="UniProtKB-EC"/>
</dbReference>
<dbReference type="CDD" id="cd06583">
    <property type="entry name" value="PGRP"/>
    <property type="match status" value="1"/>
</dbReference>
<sequence length="311" mass="34358">MTALQASPNSTFIINDHIITGEGVSFTPSPNTSGLFKQGFPDTIVIHFTAGSSLASSVNVLTRPDSGVSAHFAVGRNGNIVQMLPTNKIAWHAGESHFQGRSGLNQYSIGIELDNAGQLKERSDGTYESWFGKVFEKSEVFEAKRENQHATGYWHKYSEIQIARTLALCKALCEHYQISTIVGHEEISPSRKVDPGPAFPLQKFKELVLLPNTNEWVTDSKDTSSQREAHDQFRRDITSPIKKIANVSANVLNVRKGPGTSFPTLDNGLNKGEILKVLEKQGEWAKVSFTKVGWVNTAFIHEVTEKSPFKS</sequence>
<dbReference type="InterPro" id="IPR003646">
    <property type="entry name" value="SH3-like_bac-type"/>
</dbReference>
<dbReference type="GO" id="GO:0009254">
    <property type="term" value="P:peptidoglycan turnover"/>
    <property type="evidence" value="ECO:0007669"/>
    <property type="project" value="TreeGrafter"/>
</dbReference>
<dbReference type="InterPro" id="IPR002502">
    <property type="entry name" value="Amidase_domain"/>
</dbReference>
<evidence type="ECO:0000256" key="1">
    <source>
        <dbReference type="ARBA" id="ARBA00001561"/>
    </source>
</evidence>
<dbReference type="InterPro" id="IPR036505">
    <property type="entry name" value="Amidase/PGRP_sf"/>
</dbReference>